<accession>A0A1I2E9P8</accession>
<dbReference type="PANTHER" id="PTHR43877:SF2">
    <property type="entry name" value="AMINOALKYLPHOSPHONATE N-ACETYLTRANSFERASE-RELATED"/>
    <property type="match status" value="1"/>
</dbReference>
<dbReference type="SUPFAM" id="SSF55729">
    <property type="entry name" value="Acyl-CoA N-acyltransferases (Nat)"/>
    <property type="match status" value="1"/>
</dbReference>
<dbReference type="InterPro" id="IPR016181">
    <property type="entry name" value="Acyl_CoA_acyltransferase"/>
</dbReference>
<evidence type="ECO:0000256" key="1">
    <source>
        <dbReference type="ARBA" id="ARBA00022679"/>
    </source>
</evidence>
<name>A0A1I2E9P8_9ACTN</name>
<dbReference type="PANTHER" id="PTHR43877">
    <property type="entry name" value="AMINOALKYLPHOSPHONATE N-ACETYLTRANSFERASE-RELATED-RELATED"/>
    <property type="match status" value="1"/>
</dbReference>
<keyword evidence="1 4" id="KW-0808">Transferase</keyword>
<evidence type="ECO:0000313" key="4">
    <source>
        <dbReference type="EMBL" id="SFE89417.1"/>
    </source>
</evidence>
<dbReference type="PROSITE" id="PS51186">
    <property type="entry name" value="GNAT"/>
    <property type="match status" value="1"/>
</dbReference>
<sequence>MIDLSVQVAAPGQHLAEAATIWAEATAARDNDPDLAPLDQALPLIEQVVGSSPRSLLVVAIDNDTRVHGFAAIKPSDEPSDESTGESTGELTAHIRYLGVRPSSWGLGVGRLLMRDLPGLLAAAGFTEGELEVYLDNPRAVTLYESFGWLRDGDPTPHPRSGRLEQRYRLKL</sequence>
<evidence type="ECO:0000259" key="3">
    <source>
        <dbReference type="PROSITE" id="PS51186"/>
    </source>
</evidence>
<dbReference type="AlphaFoldDB" id="A0A1I2E9P8"/>
<dbReference type="Gene3D" id="3.40.630.30">
    <property type="match status" value="1"/>
</dbReference>
<keyword evidence="5" id="KW-1185">Reference proteome</keyword>
<reference evidence="4 5" key="1">
    <citation type="submission" date="2016-10" db="EMBL/GenBank/DDBJ databases">
        <authorList>
            <person name="de Groot N.N."/>
        </authorList>
    </citation>
    <scope>NUCLEOTIDE SEQUENCE [LARGE SCALE GENOMIC DNA]</scope>
    <source>
        <strain evidence="4 5">DSM 43019</strain>
    </source>
</reference>
<keyword evidence="2" id="KW-0012">Acyltransferase</keyword>
<protein>
    <submittedName>
        <fullName evidence="4">Acetyltransferase (GNAT) family protein</fullName>
    </submittedName>
</protein>
<dbReference type="CDD" id="cd04301">
    <property type="entry name" value="NAT_SF"/>
    <property type="match status" value="1"/>
</dbReference>
<evidence type="ECO:0000256" key="2">
    <source>
        <dbReference type="ARBA" id="ARBA00023315"/>
    </source>
</evidence>
<gene>
    <name evidence="4" type="ORF">SAMN05421541_104287</name>
</gene>
<evidence type="ECO:0000313" key="5">
    <source>
        <dbReference type="Proteomes" id="UP000199645"/>
    </source>
</evidence>
<dbReference type="Pfam" id="PF00583">
    <property type="entry name" value="Acetyltransf_1"/>
    <property type="match status" value="1"/>
</dbReference>
<dbReference type="InterPro" id="IPR000182">
    <property type="entry name" value="GNAT_dom"/>
</dbReference>
<dbReference type="InterPro" id="IPR050832">
    <property type="entry name" value="Bact_Acetyltransf"/>
</dbReference>
<dbReference type="GO" id="GO:0016747">
    <property type="term" value="F:acyltransferase activity, transferring groups other than amino-acyl groups"/>
    <property type="evidence" value="ECO:0007669"/>
    <property type="project" value="InterPro"/>
</dbReference>
<dbReference type="EMBL" id="FONV01000004">
    <property type="protein sequence ID" value="SFE89417.1"/>
    <property type="molecule type" value="Genomic_DNA"/>
</dbReference>
<organism evidence="4 5">
    <name type="scientific">Actinoplanes philippinensis</name>
    <dbReference type="NCBI Taxonomy" id="35752"/>
    <lineage>
        <taxon>Bacteria</taxon>
        <taxon>Bacillati</taxon>
        <taxon>Actinomycetota</taxon>
        <taxon>Actinomycetes</taxon>
        <taxon>Micromonosporales</taxon>
        <taxon>Micromonosporaceae</taxon>
        <taxon>Actinoplanes</taxon>
    </lineage>
</organism>
<dbReference type="RefSeq" id="WP_093612993.1">
    <property type="nucleotide sequence ID" value="NZ_BOMT01000031.1"/>
</dbReference>
<feature type="domain" description="N-acetyltransferase" evidence="3">
    <location>
        <begin position="13"/>
        <end position="172"/>
    </location>
</feature>
<dbReference type="Proteomes" id="UP000199645">
    <property type="component" value="Unassembled WGS sequence"/>
</dbReference>
<proteinExistence type="predicted"/>
<dbReference type="STRING" id="35752.SAMN05421541_104287"/>
<dbReference type="OrthoDB" id="9799092at2"/>